<evidence type="ECO:0000313" key="3">
    <source>
        <dbReference type="Proteomes" id="UP000317371"/>
    </source>
</evidence>
<comment type="caution">
    <text evidence="2">The sequence shown here is derived from an EMBL/GenBank/DDBJ whole genome shotgun (WGS) entry which is preliminary data.</text>
</comment>
<protein>
    <submittedName>
        <fullName evidence="2">NAD-dependent epimerase/dehydratase family protein</fullName>
    </submittedName>
</protein>
<dbReference type="GO" id="GO:0042602">
    <property type="term" value="F:riboflavin reductase (NADPH) activity"/>
    <property type="evidence" value="ECO:0007669"/>
    <property type="project" value="TreeGrafter"/>
</dbReference>
<dbReference type="SUPFAM" id="SSF51735">
    <property type="entry name" value="NAD(P)-binding Rossmann-fold domains"/>
    <property type="match status" value="1"/>
</dbReference>
<gene>
    <name evidence="2" type="ORF">FKZ61_08130</name>
</gene>
<dbReference type="OrthoDB" id="9785372at2"/>
<keyword evidence="3" id="KW-1185">Reference proteome</keyword>
<sequence>MKLLVIGSTGRTGRHVLEQGIRRGHQITAFTRRPEALAGLEGLAGVVQGDALDLADLRKAVPGHDAVITIVSPPNLGPTTVISQTTLNLITVMKESGVRRIVTTSSRSIVASRPWLAVTLAWVIFRAAYADLARAEGILQASGLDWSIVRATMLNDKPGSGEVHTDSEPNPTGGHWQLSRADYAMTLLNVVEDPHMIGKAIGVNGARSTR</sequence>
<dbReference type="GO" id="GO:0004074">
    <property type="term" value="F:biliverdin reductase [NAD(P)H] activity"/>
    <property type="evidence" value="ECO:0007669"/>
    <property type="project" value="TreeGrafter"/>
</dbReference>
<feature type="domain" description="NAD(P)-binding" evidence="1">
    <location>
        <begin position="7"/>
        <end position="194"/>
    </location>
</feature>
<name>A0A540VI46_9CHLR</name>
<dbReference type="PANTHER" id="PTHR43355:SF2">
    <property type="entry name" value="FLAVIN REDUCTASE (NADPH)"/>
    <property type="match status" value="1"/>
</dbReference>
<reference evidence="2 3" key="1">
    <citation type="submission" date="2019-06" db="EMBL/GenBank/DDBJ databases">
        <title>Genome sequence of Litorilinea aerophila BAA-2444.</title>
        <authorList>
            <person name="Maclea K.S."/>
            <person name="Maurais E.G."/>
            <person name="Iannazzi L.C."/>
        </authorList>
    </citation>
    <scope>NUCLEOTIDE SEQUENCE [LARGE SCALE GENOMIC DNA]</scope>
    <source>
        <strain evidence="2 3">ATCC BAA-2444</strain>
    </source>
</reference>
<dbReference type="PANTHER" id="PTHR43355">
    <property type="entry name" value="FLAVIN REDUCTASE (NADPH)"/>
    <property type="match status" value="1"/>
</dbReference>
<dbReference type="RefSeq" id="WP_141609590.1">
    <property type="nucleotide sequence ID" value="NZ_VIGC02000008.1"/>
</dbReference>
<organism evidence="2 3">
    <name type="scientific">Litorilinea aerophila</name>
    <dbReference type="NCBI Taxonomy" id="1204385"/>
    <lineage>
        <taxon>Bacteria</taxon>
        <taxon>Bacillati</taxon>
        <taxon>Chloroflexota</taxon>
        <taxon>Caldilineae</taxon>
        <taxon>Caldilineales</taxon>
        <taxon>Caldilineaceae</taxon>
        <taxon>Litorilinea</taxon>
    </lineage>
</organism>
<dbReference type="FunCoup" id="A0A540VI46">
    <property type="interactions" value="27"/>
</dbReference>
<dbReference type="EMBL" id="VIGC01000008">
    <property type="protein sequence ID" value="TQE96445.1"/>
    <property type="molecule type" value="Genomic_DNA"/>
</dbReference>
<dbReference type="Proteomes" id="UP000317371">
    <property type="component" value="Unassembled WGS sequence"/>
</dbReference>
<evidence type="ECO:0000259" key="1">
    <source>
        <dbReference type="Pfam" id="PF13460"/>
    </source>
</evidence>
<evidence type="ECO:0000313" key="2">
    <source>
        <dbReference type="EMBL" id="TQE96445.1"/>
    </source>
</evidence>
<dbReference type="InterPro" id="IPR016040">
    <property type="entry name" value="NAD(P)-bd_dom"/>
</dbReference>
<accession>A0A540VI46</accession>
<dbReference type="InParanoid" id="A0A540VI46"/>
<dbReference type="Pfam" id="PF13460">
    <property type="entry name" value="NAD_binding_10"/>
    <property type="match status" value="1"/>
</dbReference>
<proteinExistence type="predicted"/>
<dbReference type="Gene3D" id="3.40.50.720">
    <property type="entry name" value="NAD(P)-binding Rossmann-like Domain"/>
    <property type="match status" value="1"/>
</dbReference>
<dbReference type="AlphaFoldDB" id="A0A540VI46"/>
<dbReference type="InterPro" id="IPR036291">
    <property type="entry name" value="NAD(P)-bd_dom_sf"/>
</dbReference>
<dbReference type="InterPro" id="IPR051606">
    <property type="entry name" value="Polyketide_Oxido-like"/>
</dbReference>